<evidence type="ECO:0000313" key="12">
    <source>
        <dbReference type="Proteomes" id="UP000265100"/>
    </source>
</evidence>
<keyword evidence="8" id="KW-1133">Transmembrane helix</keyword>
<dbReference type="GO" id="GO:0005743">
    <property type="term" value="C:mitochondrial inner membrane"/>
    <property type="evidence" value="ECO:0007669"/>
    <property type="project" value="UniProtKB-SubCell"/>
</dbReference>
<dbReference type="InterPro" id="IPR009423">
    <property type="entry name" value="NDUC2"/>
</dbReference>
<evidence type="ECO:0000256" key="7">
    <source>
        <dbReference type="ARBA" id="ARBA00022982"/>
    </source>
</evidence>
<evidence type="ECO:0000256" key="10">
    <source>
        <dbReference type="ARBA" id="ARBA00023136"/>
    </source>
</evidence>
<dbReference type="GeneTree" id="ENSGT00390000010352"/>
<name>A0AAX7VUE9_ASTCA</name>
<dbReference type="GO" id="GO:0006120">
    <property type="term" value="P:mitochondrial electron transport, NADH to ubiquinone"/>
    <property type="evidence" value="ECO:0007669"/>
    <property type="project" value="InterPro"/>
</dbReference>
<evidence type="ECO:0000256" key="4">
    <source>
        <dbReference type="ARBA" id="ARBA00022660"/>
    </source>
</evidence>
<keyword evidence="5" id="KW-0812">Transmembrane</keyword>
<evidence type="ECO:0008006" key="13">
    <source>
        <dbReference type="Google" id="ProtNLM"/>
    </source>
</evidence>
<reference evidence="11" key="3">
    <citation type="submission" date="2025-08" db="UniProtKB">
        <authorList>
            <consortium name="Ensembl"/>
        </authorList>
    </citation>
    <scope>IDENTIFICATION</scope>
</reference>
<comment type="subcellular location">
    <subcellularLocation>
        <location evidence="1">Mitochondrion inner membrane</location>
        <topology evidence="1">Single-pass membrane protein</topology>
        <orientation evidence="1">Matrix side</orientation>
    </subcellularLocation>
</comment>
<reference evidence="11" key="4">
    <citation type="submission" date="2025-09" db="UniProtKB">
        <authorList>
            <consortium name="Ensembl"/>
        </authorList>
    </citation>
    <scope>IDENTIFICATION</scope>
</reference>
<evidence type="ECO:0000313" key="11">
    <source>
        <dbReference type="Ensembl" id="ENSACLP00000086278.1"/>
    </source>
</evidence>
<evidence type="ECO:0000256" key="5">
    <source>
        <dbReference type="ARBA" id="ARBA00022692"/>
    </source>
</evidence>
<accession>A0AAX7VUE9</accession>
<keyword evidence="4" id="KW-0679">Respiratory chain</keyword>
<proteinExistence type="inferred from homology"/>
<comment type="similarity">
    <text evidence="2">Belongs to the complex I NDUFC2 subunit family.</text>
</comment>
<reference evidence="12" key="2">
    <citation type="submission" date="2023-03" db="EMBL/GenBank/DDBJ databases">
        <authorList>
            <consortium name="Wellcome Sanger Institute Data Sharing"/>
        </authorList>
    </citation>
    <scope>NUCLEOTIDE SEQUENCE [LARGE SCALE GENOMIC DNA]</scope>
</reference>
<dbReference type="Pfam" id="PF06374">
    <property type="entry name" value="NDUF_C2"/>
    <property type="match status" value="1"/>
</dbReference>
<dbReference type="PANTHER" id="PTHR13099">
    <property type="entry name" value="NADH-UBIQUINONE OXIDOREDUCTASE SUBUNIT B14.5B"/>
    <property type="match status" value="1"/>
</dbReference>
<keyword evidence="3" id="KW-0813">Transport</keyword>
<evidence type="ECO:0000256" key="3">
    <source>
        <dbReference type="ARBA" id="ARBA00022448"/>
    </source>
</evidence>
<evidence type="ECO:0000256" key="8">
    <source>
        <dbReference type="ARBA" id="ARBA00022989"/>
    </source>
</evidence>
<keyword evidence="6" id="KW-0999">Mitochondrion inner membrane</keyword>
<keyword evidence="7" id="KW-0249">Electron transport</keyword>
<dbReference type="Proteomes" id="UP000265100">
    <property type="component" value="Chromosome 14"/>
</dbReference>
<dbReference type="Ensembl" id="ENSACLT00000092412.1">
    <property type="protein sequence ID" value="ENSACLP00000086278.1"/>
    <property type="gene ID" value="ENSACLG00000023564.2"/>
</dbReference>
<reference evidence="11 12" key="1">
    <citation type="submission" date="2018-05" db="EMBL/GenBank/DDBJ databases">
        <authorList>
            <person name="Datahose"/>
        </authorList>
    </citation>
    <scope>NUCLEOTIDE SEQUENCE</scope>
</reference>
<evidence type="ECO:0000256" key="9">
    <source>
        <dbReference type="ARBA" id="ARBA00023128"/>
    </source>
</evidence>
<evidence type="ECO:0000256" key="2">
    <source>
        <dbReference type="ARBA" id="ARBA00008674"/>
    </source>
</evidence>
<protein>
    <recommendedName>
        <fullName evidence="13">NADH dehydrogenase [ubiquinone] 1 subunit C2</fullName>
    </recommendedName>
</protein>
<dbReference type="PANTHER" id="PTHR13099:SF0">
    <property type="entry name" value="NADH DEHYDROGENASE [UBIQUINONE] 1 SUBUNIT C2-RELATED"/>
    <property type="match status" value="1"/>
</dbReference>
<dbReference type="AlphaFoldDB" id="A0AAX7VUE9"/>
<sequence length="164" mass="18889">MGFIPEEGKSLPPPGLVNRNSLWLAGVGWVSAVLHNAINHRPPVKSGVHRQFLLATIGWFIGYHVTKYENYTYARLDRDMNEYIKLHPEKFVPKEQAQHHTGGNYVYAHTTSDYFLFVCCLWMMLNPVQCSCEIVSLAFKYVICTLLQIQIPDCLKARKIMLYL</sequence>
<organism evidence="11 12">
    <name type="scientific">Astatotilapia calliptera</name>
    <name type="common">Eastern happy</name>
    <name type="synonym">Chromis callipterus</name>
    <dbReference type="NCBI Taxonomy" id="8154"/>
    <lineage>
        <taxon>Eukaryota</taxon>
        <taxon>Metazoa</taxon>
        <taxon>Chordata</taxon>
        <taxon>Craniata</taxon>
        <taxon>Vertebrata</taxon>
        <taxon>Euteleostomi</taxon>
        <taxon>Actinopterygii</taxon>
        <taxon>Neopterygii</taxon>
        <taxon>Teleostei</taxon>
        <taxon>Neoteleostei</taxon>
        <taxon>Acanthomorphata</taxon>
        <taxon>Ovalentaria</taxon>
        <taxon>Cichlomorphae</taxon>
        <taxon>Cichliformes</taxon>
        <taxon>Cichlidae</taxon>
        <taxon>African cichlids</taxon>
        <taxon>Pseudocrenilabrinae</taxon>
        <taxon>Haplochromini</taxon>
        <taxon>Astatotilapia</taxon>
    </lineage>
</organism>
<evidence type="ECO:0000256" key="1">
    <source>
        <dbReference type="ARBA" id="ARBA00004298"/>
    </source>
</evidence>
<keyword evidence="10" id="KW-0472">Membrane</keyword>
<evidence type="ECO:0000256" key="6">
    <source>
        <dbReference type="ARBA" id="ARBA00022792"/>
    </source>
</evidence>
<keyword evidence="9" id="KW-0496">Mitochondrion</keyword>
<keyword evidence="12" id="KW-1185">Reference proteome</keyword>